<dbReference type="AlphaFoldDB" id="A0A7W2A6S9"/>
<sequence>MKKKMFSLLMILVASVVLPTSVFAEGWRYNLGQWSSWGSSTVTTSYPKLACTITNELGEGWARIQVKHNGKWKNAPYQNPETASLSKNKKITIKAPANKSSIYRIFIWTQNSGVRGAVYCKGSN</sequence>
<evidence type="ECO:0008006" key="4">
    <source>
        <dbReference type="Google" id="ProtNLM"/>
    </source>
</evidence>
<keyword evidence="3" id="KW-1185">Reference proteome</keyword>
<dbReference type="Proteomes" id="UP000535491">
    <property type="component" value="Unassembled WGS sequence"/>
</dbReference>
<feature type="chain" id="PRO_5031278683" description="Secreted protein" evidence="1">
    <location>
        <begin position="25"/>
        <end position="124"/>
    </location>
</feature>
<dbReference type="EMBL" id="JACEIQ010000003">
    <property type="protein sequence ID" value="MBA4493741.1"/>
    <property type="molecule type" value="Genomic_DNA"/>
</dbReference>
<organism evidence="2 3">
    <name type="scientific">Paenactinomyces guangxiensis</name>
    <dbReference type="NCBI Taxonomy" id="1490290"/>
    <lineage>
        <taxon>Bacteria</taxon>
        <taxon>Bacillati</taxon>
        <taxon>Bacillota</taxon>
        <taxon>Bacilli</taxon>
        <taxon>Bacillales</taxon>
        <taxon>Thermoactinomycetaceae</taxon>
        <taxon>Paenactinomyces</taxon>
    </lineage>
</organism>
<evidence type="ECO:0000313" key="3">
    <source>
        <dbReference type="Proteomes" id="UP000535491"/>
    </source>
</evidence>
<comment type="caution">
    <text evidence="2">The sequence shown here is derived from an EMBL/GenBank/DDBJ whole genome shotgun (WGS) entry which is preliminary data.</text>
</comment>
<reference evidence="2 3" key="1">
    <citation type="submission" date="2020-07" db="EMBL/GenBank/DDBJ databases">
        <authorList>
            <person name="Feng H."/>
        </authorList>
    </citation>
    <scope>NUCLEOTIDE SEQUENCE [LARGE SCALE GENOMIC DNA]</scope>
    <source>
        <strain evidence="3">s-10</strain>
    </source>
</reference>
<name>A0A7W2A6S9_9BACL</name>
<evidence type="ECO:0000256" key="1">
    <source>
        <dbReference type="SAM" id="SignalP"/>
    </source>
</evidence>
<feature type="signal peptide" evidence="1">
    <location>
        <begin position="1"/>
        <end position="24"/>
    </location>
</feature>
<proteinExistence type="predicted"/>
<evidence type="ECO:0000313" key="2">
    <source>
        <dbReference type="EMBL" id="MBA4493741.1"/>
    </source>
</evidence>
<protein>
    <recommendedName>
        <fullName evidence="4">Secreted protein</fullName>
    </recommendedName>
</protein>
<gene>
    <name evidence="2" type="ORF">H1191_05420</name>
</gene>
<dbReference type="RefSeq" id="WP_181750976.1">
    <property type="nucleotide sequence ID" value="NZ_JACEIQ010000003.1"/>
</dbReference>
<keyword evidence="1" id="KW-0732">Signal</keyword>
<accession>A0A7W2A6S9</accession>